<evidence type="ECO:0000313" key="5">
    <source>
        <dbReference type="Proteomes" id="UP001300383"/>
    </source>
</evidence>
<dbReference type="SUPFAM" id="SSF55347">
    <property type="entry name" value="Glyceraldehyde-3-phosphate dehydrogenase-like, C-terminal domain"/>
    <property type="match status" value="1"/>
</dbReference>
<evidence type="ECO:0000256" key="1">
    <source>
        <dbReference type="ARBA" id="ARBA00023002"/>
    </source>
</evidence>
<evidence type="ECO:0000259" key="2">
    <source>
        <dbReference type="Pfam" id="PF01408"/>
    </source>
</evidence>
<dbReference type="InterPro" id="IPR036291">
    <property type="entry name" value="NAD(P)-bd_dom_sf"/>
</dbReference>
<proteinExistence type="predicted"/>
<gene>
    <name evidence="4" type="ORF">QJ036_07465</name>
</gene>
<dbReference type="GO" id="GO:0016491">
    <property type="term" value="F:oxidoreductase activity"/>
    <property type="evidence" value="ECO:0007669"/>
    <property type="project" value="UniProtKB-KW"/>
</dbReference>
<keyword evidence="5" id="KW-1185">Reference proteome</keyword>
<dbReference type="EMBL" id="JASGBQ010000010">
    <property type="protein sequence ID" value="MDI9242307.1"/>
    <property type="molecule type" value="Genomic_DNA"/>
</dbReference>
<dbReference type="PANTHER" id="PTHR43818">
    <property type="entry name" value="BCDNA.GH03377"/>
    <property type="match status" value="1"/>
</dbReference>
<dbReference type="PANTHER" id="PTHR43818:SF11">
    <property type="entry name" value="BCDNA.GH03377"/>
    <property type="match status" value="1"/>
</dbReference>
<organism evidence="4 5">
    <name type="scientific">Fusibacillus kribbianus</name>
    <dbReference type="NCBI Taxonomy" id="3044208"/>
    <lineage>
        <taxon>Bacteria</taxon>
        <taxon>Bacillati</taxon>
        <taxon>Bacillota</taxon>
        <taxon>Clostridia</taxon>
        <taxon>Lachnospirales</taxon>
        <taxon>Lachnospiraceae</taxon>
        <taxon>Fusibacillus</taxon>
    </lineage>
</organism>
<dbReference type="AlphaFoldDB" id="A0AAP4EXX8"/>
<dbReference type="Pfam" id="PF01408">
    <property type="entry name" value="GFO_IDH_MocA"/>
    <property type="match status" value="1"/>
</dbReference>
<dbReference type="Gene3D" id="3.40.50.720">
    <property type="entry name" value="NAD(P)-binding Rossmann-like Domain"/>
    <property type="match status" value="1"/>
</dbReference>
<dbReference type="SUPFAM" id="SSF51735">
    <property type="entry name" value="NAD(P)-binding Rossmann-fold domains"/>
    <property type="match status" value="1"/>
</dbReference>
<protein>
    <submittedName>
        <fullName evidence="4">Gfo/Idh/MocA family oxidoreductase</fullName>
    </submittedName>
</protein>
<keyword evidence="1" id="KW-0560">Oxidoreductase</keyword>
<feature type="domain" description="Gfo/Idh/MocA-like oxidoreductase N-terminal" evidence="2">
    <location>
        <begin position="5"/>
        <end position="124"/>
    </location>
</feature>
<dbReference type="Pfam" id="PF22725">
    <property type="entry name" value="GFO_IDH_MocA_C3"/>
    <property type="match status" value="1"/>
</dbReference>
<name>A0AAP4EXX8_9FIRM</name>
<reference evidence="4 5" key="1">
    <citation type="submission" date="2023-05" db="EMBL/GenBank/DDBJ databases">
        <title>[ruminococcus] sp. nov., isolated from a pig farm feces dump.</title>
        <authorList>
            <person name="Chang Y.-H."/>
        </authorList>
    </citation>
    <scope>NUCLEOTIDE SEQUENCE [LARGE SCALE GENOMIC DNA]</scope>
    <source>
        <strain evidence="4 5">YH-rum2234</strain>
    </source>
</reference>
<dbReference type="InterPro" id="IPR055170">
    <property type="entry name" value="GFO_IDH_MocA-like_dom"/>
</dbReference>
<dbReference type="InterPro" id="IPR050463">
    <property type="entry name" value="Gfo/Idh/MocA_oxidrdct_glycsds"/>
</dbReference>
<dbReference type="InterPro" id="IPR000683">
    <property type="entry name" value="Gfo/Idh/MocA-like_OxRdtase_N"/>
</dbReference>
<dbReference type="Proteomes" id="UP001300383">
    <property type="component" value="Unassembled WGS sequence"/>
</dbReference>
<comment type="caution">
    <text evidence="4">The sequence shown here is derived from an EMBL/GenBank/DDBJ whole genome shotgun (WGS) entry which is preliminary data.</text>
</comment>
<sequence>MEKIFRAGIVGAGMMGVLQAEALRRIPGVQIAAVTSRNLETAKSFCRERFIPHAYDNLEEMLEKEQLDVLHVCTPNNSHFEISKKALLSGVHVYCEKPLANSSEETEQLVTLAREKGLAAAVNFNYRHNAIVQDMHERVAGEEWGRTFFVHGRYIQDWLMYEDDYNWRCIPGLGGASRAVADIGSHWFDTVQFITGKKITRVFARLLTVHETRKQFETPATTFGKPSGDQPAMVRVDSEDAAFILVEFEDGTCGNAVVSQVSAGHKNDFAVNIDGSRYSMYWHQETPDRLLIGSRESGTTLIHSSPDTLHGSAIPYASLPGGHPVGWNDALTNAISQFYRYLREGGEPHFATFEDGHHIEKLLEACLESNRLGQWVDVK</sequence>
<accession>A0AAP4EXX8</accession>
<dbReference type="GO" id="GO:0000166">
    <property type="term" value="F:nucleotide binding"/>
    <property type="evidence" value="ECO:0007669"/>
    <property type="project" value="InterPro"/>
</dbReference>
<dbReference type="Gene3D" id="3.30.360.10">
    <property type="entry name" value="Dihydrodipicolinate Reductase, domain 2"/>
    <property type="match status" value="1"/>
</dbReference>
<dbReference type="RefSeq" id="WP_283230756.1">
    <property type="nucleotide sequence ID" value="NZ_JASGBQ010000010.1"/>
</dbReference>
<evidence type="ECO:0000313" key="4">
    <source>
        <dbReference type="EMBL" id="MDI9242307.1"/>
    </source>
</evidence>
<evidence type="ECO:0000259" key="3">
    <source>
        <dbReference type="Pfam" id="PF22725"/>
    </source>
</evidence>
<feature type="domain" description="GFO/IDH/MocA-like oxidoreductase" evidence="3">
    <location>
        <begin position="132"/>
        <end position="277"/>
    </location>
</feature>